<evidence type="ECO:0000313" key="3">
    <source>
        <dbReference type="Proteomes" id="UP000051863"/>
    </source>
</evidence>
<dbReference type="NCBIfam" id="TIGR01539">
    <property type="entry name" value="portal_lambda"/>
    <property type="match status" value="1"/>
</dbReference>
<comment type="caution">
    <text evidence="2">The sequence shown here is derived from an EMBL/GenBank/DDBJ whole genome shotgun (WGS) entry which is preliminary data.</text>
</comment>
<proteinExistence type="predicted"/>
<feature type="region of interest" description="Disordered" evidence="1">
    <location>
        <begin position="31"/>
        <end position="52"/>
    </location>
</feature>
<protein>
    <submittedName>
        <fullName evidence="2">Portal protein</fullName>
    </submittedName>
</protein>
<evidence type="ECO:0000313" key="2">
    <source>
        <dbReference type="EMBL" id="KRG65812.1"/>
    </source>
</evidence>
<dbReference type="InterPro" id="IPR006429">
    <property type="entry name" value="Phage_lambda_portal"/>
</dbReference>
<evidence type="ECO:0000256" key="1">
    <source>
        <dbReference type="SAM" id="MobiDB-lite"/>
    </source>
</evidence>
<dbReference type="GO" id="GO:0005198">
    <property type="term" value="F:structural molecule activity"/>
    <property type="evidence" value="ECO:0007669"/>
    <property type="project" value="InterPro"/>
</dbReference>
<dbReference type="Pfam" id="PF05136">
    <property type="entry name" value="Phage_portal_2"/>
    <property type="match status" value="1"/>
</dbReference>
<name>A0A0R0CJP2_9GAMM</name>
<sequence length="544" mass="58923">MGTAATARERLHGAVQLDRAVRAAVRAAVQQADGPSASMPAVQETRHRGASRMLRSMSSWNPAAGSPRSDNPRYELNVLRARSFDAIRNSPIARAAIVRSRTSVVGTGLMCRPSVDFEALGISQEQGEEYNRILRTRWESWAEDPAECDIESSFDIYGLQSLSLMSAMAGGDVFALTPGEVRAGGVVQLKVQLIEAARISNPNDAGDTPTCSDGIEVRGATPMGCWVRSTHPGDNSGMAAPTWAYYAFHGGATGRRRVLQVWNDKERPGQLRGVPYLAPVLEPLKQLDRYGDAELMAAVISAMFTVFIERAGEGETDENGSPLPVLDDPADDGSVALGNGAVVDLAPGEKVHDTNPARPNVNFDPFFTAVVKQIGATLEIPLDVLLLQFNSSYSAARAAMLEAWRFFNLRRWCLVQQFCQPLYGLLLDEEVAAGRISLPGYADPIRRRAWSRSIWIGPAKGSMDEEKEARAAKLRIENGTSNEAMETAASSGEDWAGVIAQRAREVNLRRDYGLPVPQQRTAAAPSAASADDEGEAGNDKRNNQ</sequence>
<keyword evidence="3" id="KW-1185">Reference proteome</keyword>
<dbReference type="RefSeq" id="WP_057629525.1">
    <property type="nucleotide sequence ID" value="NZ_LDJJ01000051.1"/>
</dbReference>
<dbReference type="PATRIC" id="fig|405446.3.peg.2685"/>
<dbReference type="GO" id="GO:0019068">
    <property type="term" value="P:virion assembly"/>
    <property type="evidence" value="ECO:0007669"/>
    <property type="project" value="InterPro"/>
</dbReference>
<accession>A0A0R0CJP2</accession>
<gene>
    <name evidence="2" type="ORF">ABB27_14685</name>
</gene>
<organism evidence="2 3">
    <name type="scientific">Stenotrophomonas terrae</name>
    <dbReference type="NCBI Taxonomy" id="405446"/>
    <lineage>
        <taxon>Bacteria</taxon>
        <taxon>Pseudomonadati</taxon>
        <taxon>Pseudomonadota</taxon>
        <taxon>Gammaproteobacteria</taxon>
        <taxon>Lysobacterales</taxon>
        <taxon>Lysobacteraceae</taxon>
        <taxon>Stenotrophomonas</taxon>
    </lineage>
</organism>
<reference evidence="2 3" key="1">
    <citation type="submission" date="2015-05" db="EMBL/GenBank/DDBJ databases">
        <title>Genome sequencing and analysis of members of genus Stenotrophomonas.</title>
        <authorList>
            <person name="Patil P.P."/>
            <person name="Midha S."/>
            <person name="Patil P.B."/>
        </authorList>
    </citation>
    <scope>NUCLEOTIDE SEQUENCE [LARGE SCALE GENOMIC DNA]</scope>
    <source>
        <strain evidence="2 3">DSM 18941</strain>
    </source>
</reference>
<dbReference type="EMBL" id="LDJJ01000051">
    <property type="protein sequence ID" value="KRG65812.1"/>
    <property type="molecule type" value="Genomic_DNA"/>
</dbReference>
<dbReference type="Proteomes" id="UP000051863">
    <property type="component" value="Unassembled WGS sequence"/>
</dbReference>
<feature type="region of interest" description="Disordered" evidence="1">
    <location>
        <begin position="510"/>
        <end position="544"/>
    </location>
</feature>
<dbReference type="AlphaFoldDB" id="A0A0R0CJP2"/>
<dbReference type="OrthoDB" id="622132at2"/>